<reference evidence="2 3" key="1">
    <citation type="submission" date="2015-11" db="EMBL/GenBank/DDBJ databases">
        <title>The genome of Debaryomyces fabryi.</title>
        <authorList>
            <person name="Tafer H."/>
            <person name="Lopandic K."/>
        </authorList>
    </citation>
    <scope>NUCLEOTIDE SEQUENCE [LARGE SCALE GENOMIC DNA]</scope>
    <source>
        <strain evidence="2 3">CBS 789</strain>
    </source>
</reference>
<comment type="caution">
    <text evidence="2">The sequence shown here is derived from an EMBL/GenBank/DDBJ whole genome shotgun (WGS) entry which is preliminary data.</text>
</comment>
<dbReference type="GO" id="GO:0003676">
    <property type="term" value="F:nucleic acid binding"/>
    <property type="evidence" value="ECO:0007669"/>
    <property type="project" value="InterPro"/>
</dbReference>
<dbReference type="Pfam" id="PF03184">
    <property type="entry name" value="DDE_1"/>
    <property type="match status" value="1"/>
</dbReference>
<dbReference type="Proteomes" id="UP000054251">
    <property type="component" value="Unassembled WGS sequence"/>
</dbReference>
<accession>A0A0V1Q1C8</accession>
<proteinExistence type="predicted"/>
<dbReference type="AlphaFoldDB" id="A0A0V1Q1C8"/>
<sequence>MTEQDTGSIPQTSLLQKVEALNYHNYQLLINPKHKQSDTIKHFKDQNIFPISRSSLNRWISNEANIREECLKLSDKTKGKTKTRRPHNPTTGRLLKFFENDKVMKCLKVYYLQHLLVQPDIVPLERELCTIYKEIKQLFDAKDLGNDALLDVSSWPHTFMQFLEPQVESIKQNLTQQTEIQKKSKSLLAERNRLRNTLREYKTSEIYQFNELLFDINNLYDLTDFNNDKIYTNPVDNVNLTGDMRTNKTISLGICCNMDGSDFIEPLLISNLTNSKNMYKNNSTNEYYYNPEGLNTREIFRDFLTTWNTKLSIERKKIALVLDTYLCHYGLLYEFSNIEFVFLNSKFDKTTSYYHRTQLKLPFSFGLERLIKYKLKLSLFKKFYKRNIPLTRFDGIDVINNVKTNYSLIIEAFKCEKYKRFLQLGVTASRIIDEIENAGEFEKEDLPSQVTDGNIHINGKKISQAKEKDKPLNKLSNYINSIIPEKYSSIHFSEIHKVLIFKDEEKQLLNFVKNITKSIVESNPGEEFNYRQLQQNILHEFTTGHNEKKYNQPYSLNGIVAHVKLDLEHQVLLKSLYDAKTLSSDFKQELRIDNFLLNTVQPFLSKFSHRPLLDHTATTQLHIGDLINISPETMNLFNQFYISYVNDTTIIKPKLNPSKRQLNLNESEKKRFKLRELISDDSDDSGNELDSNLQQRKNSVISNYSLNSLSSRYRDNFSDSD</sequence>
<evidence type="ECO:0000313" key="3">
    <source>
        <dbReference type="Proteomes" id="UP000054251"/>
    </source>
</evidence>
<dbReference type="RefSeq" id="XP_015468300.1">
    <property type="nucleotide sequence ID" value="XM_015610846.1"/>
</dbReference>
<dbReference type="OrthoDB" id="2507562at2759"/>
<organism evidence="2 3">
    <name type="scientific">Debaryomyces fabryi</name>
    <dbReference type="NCBI Taxonomy" id="58627"/>
    <lineage>
        <taxon>Eukaryota</taxon>
        <taxon>Fungi</taxon>
        <taxon>Dikarya</taxon>
        <taxon>Ascomycota</taxon>
        <taxon>Saccharomycotina</taxon>
        <taxon>Pichiomycetes</taxon>
        <taxon>Debaryomycetaceae</taxon>
        <taxon>Debaryomyces</taxon>
    </lineage>
</organism>
<keyword evidence="3" id="KW-1185">Reference proteome</keyword>
<evidence type="ECO:0000259" key="1">
    <source>
        <dbReference type="Pfam" id="PF03184"/>
    </source>
</evidence>
<feature type="domain" description="DDE-1" evidence="1">
    <location>
        <begin position="248"/>
        <end position="345"/>
    </location>
</feature>
<dbReference type="GeneID" id="26839025"/>
<dbReference type="InterPro" id="IPR004875">
    <property type="entry name" value="DDE_SF_endonuclease_dom"/>
</dbReference>
<name>A0A0V1Q1C8_9ASCO</name>
<dbReference type="EMBL" id="LMYN01000032">
    <property type="protein sequence ID" value="KSA02198.1"/>
    <property type="molecule type" value="Genomic_DNA"/>
</dbReference>
<protein>
    <recommendedName>
        <fullName evidence="1">DDE-1 domain-containing protein</fullName>
    </recommendedName>
</protein>
<gene>
    <name evidence="2" type="ORF">AC631_02016</name>
</gene>
<evidence type="ECO:0000313" key="2">
    <source>
        <dbReference type="EMBL" id="KSA02198.1"/>
    </source>
</evidence>